<organism evidence="2">
    <name type="scientific">Amblyomma cajennense</name>
    <name type="common">Cayenne tick</name>
    <name type="synonym">Acarus cajennensis</name>
    <dbReference type="NCBI Taxonomy" id="34607"/>
    <lineage>
        <taxon>Eukaryota</taxon>
        <taxon>Metazoa</taxon>
        <taxon>Ecdysozoa</taxon>
        <taxon>Arthropoda</taxon>
        <taxon>Chelicerata</taxon>
        <taxon>Arachnida</taxon>
        <taxon>Acari</taxon>
        <taxon>Parasitiformes</taxon>
        <taxon>Ixodida</taxon>
        <taxon>Ixodoidea</taxon>
        <taxon>Ixodidae</taxon>
        <taxon>Amblyomminae</taxon>
        <taxon>Amblyomma</taxon>
    </lineage>
</organism>
<keyword evidence="1" id="KW-1133">Transmembrane helix</keyword>
<keyword evidence="1" id="KW-0812">Transmembrane</keyword>
<protein>
    <submittedName>
        <fullName evidence="2">Putative lipocalin-2 1</fullName>
    </submittedName>
</protein>
<evidence type="ECO:0000313" key="2">
    <source>
        <dbReference type="EMBL" id="JAC23016.1"/>
    </source>
</evidence>
<feature type="transmembrane region" description="Helical" evidence="1">
    <location>
        <begin position="15"/>
        <end position="35"/>
    </location>
</feature>
<accession>A0A023FMN2</accession>
<sequence>MEDENLFIAHSTITMYWLILKAAVFLAIAVAFMGIDAYEDISSHDVKNEDVYRAFNFSSDYWLLAVNFPRVYTQGRRCTFFHIKELREDSMNYSSHYFVNNSWQRMDYVGTFFTTPLENGSVVEEPQKNNSFYASRTSEKWHPQNYTVVSSDYNSCLILRVQDFYNGYACMVLVSEPPANTTSLPWECQLENTTACNETCISEQVYEKNCTKPENVTR</sequence>
<evidence type="ECO:0000256" key="1">
    <source>
        <dbReference type="SAM" id="Phobius"/>
    </source>
</evidence>
<proteinExistence type="evidence at transcript level"/>
<dbReference type="EMBL" id="GBBK01001466">
    <property type="protein sequence ID" value="JAC23016.1"/>
    <property type="molecule type" value="mRNA"/>
</dbReference>
<name>A0A023FMN2_AMBCJ</name>
<reference evidence="2" key="1">
    <citation type="submission" date="2014-03" db="EMBL/GenBank/DDBJ databases">
        <title>The sialotranscriptome of Amblyomma triste, Amblyomma parvum and Amblyomma cajennense ticks, uncovered by 454-based RNA-seq.</title>
        <authorList>
            <person name="Garcia G.R."/>
            <person name="Gardinassi L.G."/>
            <person name="Ribeiro J.M."/>
            <person name="Anatriello E."/>
            <person name="Ferreira B.R."/>
            <person name="Moreira H.N."/>
            <person name="Mafra C."/>
            <person name="Olegario M.M."/>
            <person name="Szabo P.J."/>
            <person name="Miranda-Santos I.K."/>
            <person name="Maruyama S.R."/>
        </authorList>
    </citation>
    <scope>NUCLEOTIDE SEQUENCE</scope>
    <source>
        <strain evidence="2">Uberlandia</strain>
        <tissue evidence="2">Salivary glands</tissue>
    </source>
</reference>
<dbReference type="AlphaFoldDB" id="A0A023FMN2"/>
<dbReference type="InterPro" id="IPR012674">
    <property type="entry name" value="Calycin"/>
</dbReference>
<dbReference type="Gene3D" id="2.40.128.20">
    <property type="match status" value="1"/>
</dbReference>
<keyword evidence="1" id="KW-0472">Membrane</keyword>
<dbReference type="SUPFAM" id="SSF50814">
    <property type="entry name" value="Lipocalins"/>
    <property type="match status" value="1"/>
</dbReference>